<dbReference type="SUPFAM" id="SSF55073">
    <property type="entry name" value="Nucleotide cyclase"/>
    <property type="match status" value="1"/>
</dbReference>
<dbReference type="InterPro" id="IPR000160">
    <property type="entry name" value="GGDEF_dom"/>
</dbReference>
<name>A0ABQ2P548_9NEIS</name>
<evidence type="ECO:0000256" key="1">
    <source>
        <dbReference type="ARBA" id="ARBA00012528"/>
    </source>
</evidence>
<dbReference type="NCBIfam" id="TIGR00254">
    <property type="entry name" value="GGDEF"/>
    <property type="match status" value="1"/>
</dbReference>
<feature type="transmembrane region" description="Helical" evidence="3">
    <location>
        <begin position="7"/>
        <end position="26"/>
    </location>
</feature>
<dbReference type="InterPro" id="IPR043128">
    <property type="entry name" value="Rev_trsase/Diguanyl_cyclase"/>
</dbReference>
<dbReference type="SMART" id="SM00267">
    <property type="entry name" value="GGDEF"/>
    <property type="match status" value="1"/>
</dbReference>
<proteinExistence type="predicted"/>
<reference evidence="7" key="1">
    <citation type="journal article" date="2019" name="Int. J. Syst. Evol. Microbiol.">
        <title>The Global Catalogue of Microorganisms (GCM) 10K type strain sequencing project: providing services to taxonomists for standard genome sequencing and annotation.</title>
        <authorList>
            <consortium name="The Broad Institute Genomics Platform"/>
            <consortium name="The Broad Institute Genome Sequencing Center for Infectious Disease"/>
            <person name="Wu L."/>
            <person name="Ma J."/>
        </authorList>
    </citation>
    <scope>NUCLEOTIDE SEQUENCE [LARGE SCALE GENOMIC DNA]</scope>
    <source>
        <strain evidence="7">CGMCC 1.8859</strain>
    </source>
</reference>
<protein>
    <recommendedName>
        <fullName evidence="1">diguanylate cyclase</fullName>
        <ecNumber evidence="1">2.7.7.65</ecNumber>
    </recommendedName>
</protein>
<dbReference type="InterPro" id="IPR003660">
    <property type="entry name" value="HAMP_dom"/>
</dbReference>
<dbReference type="Proteomes" id="UP000637267">
    <property type="component" value="Unassembled WGS sequence"/>
</dbReference>
<organism evidence="6 7">
    <name type="scientific">Silvimonas iriomotensis</name>
    <dbReference type="NCBI Taxonomy" id="449662"/>
    <lineage>
        <taxon>Bacteria</taxon>
        <taxon>Pseudomonadati</taxon>
        <taxon>Pseudomonadota</taxon>
        <taxon>Betaproteobacteria</taxon>
        <taxon>Neisseriales</taxon>
        <taxon>Chitinibacteraceae</taxon>
        <taxon>Silvimonas</taxon>
    </lineage>
</organism>
<evidence type="ECO:0000256" key="3">
    <source>
        <dbReference type="SAM" id="Phobius"/>
    </source>
</evidence>
<sequence>MRIKTRFVLYITAWTLTLATLLGWLAHKQWTDYAQSRRAVGDVERAQLALKVFEMVSRERGPANAIMGAASPAPAVQATALTDARAHSDAAIHALLTNLQALDDDDANRAAMINALLQLQDDLQTGRRKVNAVAALPAAQRPGETIDDAVSTMISVASLASPLVARISGAAERRGNTLNDLLVAARAAAELREQAGQLGSQFTRALIRQEPLTRQTVESIERIVGHIDIMRMLVNNRVARCCADDATITGAVAQMNQHYFGDGQALVNQVLVTWHADVVPQMTTGEFAARYVPTMNPILDVRDALLLQASKQAITAQAEARERLIWLALLTALMALLLIVPLCVFGYRLLNALTTSANIIKALAAGRLDTPVPVPVRSDEIGDVLSAIAVLRDNSRARQVLQVEREALIAELHEAATTDFLTGALNRRAFQTTAAITVTQTSRRHGVCSVALLDLDHFKRVNDTWGHDVGDAVIRAISQHCRLTLRSSDLFARYGGEEFIFLLADANAENTRDILERIRLAIAEATLATVDDQPIRLTVSVGFAVLDHQCDTLEKLVLAADRHLYEAKQQGRNLVVGLPTGLAS</sequence>
<dbReference type="Pfam" id="PF00990">
    <property type="entry name" value="GGDEF"/>
    <property type="match status" value="1"/>
</dbReference>
<evidence type="ECO:0000256" key="2">
    <source>
        <dbReference type="ARBA" id="ARBA00034247"/>
    </source>
</evidence>
<dbReference type="InterPro" id="IPR050469">
    <property type="entry name" value="Diguanylate_Cyclase"/>
</dbReference>
<comment type="catalytic activity">
    <reaction evidence="2">
        <text>2 GTP = 3',3'-c-di-GMP + 2 diphosphate</text>
        <dbReference type="Rhea" id="RHEA:24898"/>
        <dbReference type="ChEBI" id="CHEBI:33019"/>
        <dbReference type="ChEBI" id="CHEBI:37565"/>
        <dbReference type="ChEBI" id="CHEBI:58805"/>
        <dbReference type="EC" id="2.7.7.65"/>
    </reaction>
</comment>
<dbReference type="PANTHER" id="PTHR45138">
    <property type="entry name" value="REGULATORY COMPONENTS OF SENSORY TRANSDUCTION SYSTEM"/>
    <property type="match status" value="1"/>
</dbReference>
<evidence type="ECO:0000259" key="4">
    <source>
        <dbReference type="PROSITE" id="PS50885"/>
    </source>
</evidence>
<dbReference type="EC" id="2.7.7.65" evidence="1"/>
<comment type="caution">
    <text evidence="6">The sequence shown here is derived from an EMBL/GenBank/DDBJ whole genome shotgun (WGS) entry which is preliminary data.</text>
</comment>
<feature type="transmembrane region" description="Helical" evidence="3">
    <location>
        <begin position="324"/>
        <end position="347"/>
    </location>
</feature>
<accession>A0ABQ2P548</accession>
<keyword evidence="3" id="KW-0812">Transmembrane</keyword>
<dbReference type="CDD" id="cd01949">
    <property type="entry name" value="GGDEF"/>
    <property type="match status" value="1"/>
</dbReference>
<dbReference type="PANTHER" id="PTHR45138:SF9">
    <property type="entry name" value="DIGUANYLATE CYCLASE DGCM-RELATED"/>
    <property type="match status" value="1"/>
</dbReference>
<dbReference type="Gene3D" id="3.30.70.270">
    <property type="match status" value="1"/>
</dbReference>
<keyword evidence="7" id="KW-1185">Reference proteome</keyword>
<dbReference type="EMBL" id="BMLX01000001">
    <property type="protein sequence ID" value="GGP18564.1"/>
    <property type="molecule type" value="Genomic_DNA"/>
</dbReference>
<keyword evidence="3" id="KW-0472">Membrane</keyword>
<dbReference type="InterPro" id="IPR029787">
    <property type="entry name" value="Nucleotide_cyclase"/>
</dbReference>
<keyword evidence="3" id="KW-1133">Transmembrane helix</keyword>
<evidence type="ECO:0000259" key="5">
    <source>
        <dbReference type="PROSITE" id="PS50887"/>
    </source>
</evidence>
<evidence type="ECO:0000313" key="6">
    <source>
        <dbReference type="EMBL" id="GGP18564.1"/>
    </source>
</evidence>
<evidence type="ECO:0000313" key="7">
    <source>
        <dbReference type="Proteomes" id="UP000637267"/>
    </source>
</evidence>
<dbReference type="PROSITE" id="PS50887">
    <property type="entry name" value="GGDEF"/>
    <property type="match status" value="1"/>
</dbReference>
<feature type="domain" description="GGDEF" evidence="5">
    <location>
        <begin position="446"/>
        <end position="580"/>
    </location>
</feature>
<dbReference type="RefSeq" id="WP_188702105.1">
    <property type="nucleotide sequence ID" value="NZ_BMLX01000001.1"/>
</dbReference>
<gene>
    <name evidence="6" type="ORF">GCM10010970_05690</name>
</gene>
<dbReference type="PROSITE" id="PS50885">
    <property type="entry name" value="HAMP"/>
    <property type="match status" value="1"/>
</dbReference>
<feature type="domain" description="HAMP" evidence="4">
    <location>
        <begin position="347"/>
        <end position="400"/>
    </location>
</feature>
<dbReference type="Gene3D" id="6.10.340.10">
    <property type="match status" value="1"/>
</dbReference>